<accession>A0A1G2T9R8</accession>
<evidence type="ECO:0000313" key="2">
    <source>
        <dbReference type="Proteomes" id="UP000179264"/>
    </source>
</evidence>
<gene>
    <name evidence="1" type="ORF">A2W58_01940</name>
</gene>
<protein>
    <submittedName>
        <fullName evidence="1">Uncharacterized protein</fullName>
    </submittedName>
</protein>
<evidence type="ECO:0000313" key="1">
    <source>
        <dbReference type="EMBL" id="OHA94003.1"/>
    </source>
</evidence>
<dbReference type="EMBL" id="MHVL01000004">
    <property type="protein sequence ID" value="OHA94003.1"/>
    <property type="molecule type" value="Genomic_DNA"/>
</dbReference>
<comment type="caution">
    <text evidence="1">The sequence shown here is derived from an EMBL/GenBank/DDBJ whole genome shotgun (WGS) entry which is preliminary data.</text>
</comment>
<reference evidence="1 2" key="1">
    <citation type="journal article" date="2016" name="Nat. Commun.">
        <title>Thousands of microbial genomes shed light on interconnected biogeochemical processes in an aquifer system.</title>
        <authorList>
            <person name="Anantharaman K."/>
            <person name="Brown C.T."/>
            <person name="Hug L.A."/>
            <person name="Sharon I."/>
            <person name="Castelle C.J."/>
            <person name="Probst A.J."/>
            <person name="Thomas B.C."/>
            <person name="Singh A."/>
            <person name="Wilkins M.J."/>
            <person name="Karaoz U."/>
            <person name="Brodie E.L."/>
            <person name="Williams K.H."/>
            <person name="Hubbard S.S."/>
            <person name="Banfield J.F."/>
        </authorList>
    </citation>
    <scope>NUCLEOTIDE SEQUENCE [LARGE SCALE GENOMIC DNA]</scope>
</reference>
<proteinExistence type="predicted"/>
<organism evidence="1 2">
    <name type="scientific">Candidatus Zambryskibacteria bacterium RIFCSPHIGHO2_02_38_10.5</name>
    <dbReference type="NCBI Taxonomy" id="1802742"/>
    <lineage>
        <taxon>Bacteria</taxon>
        <taxon>Candidatus Zambryskiibacteriota</taxon>
    </lineage>
</organism>
<name>A0A1G2T9R8_9BACT</name>
<sequence>MDKKSTEENELVGVVVSIFDFNASSLPEETLRVSILLGVEAEMVREIMISERNRRILKLKSDTKIFFKNMKGSW</sequence>
<dbReference type="Proteomes" id="UP000179264">
    <property type="component" value="Unassembled WGS sequence"/>
</dbReference>
<dbReference type="AlphaFoldDB" id="A0A1G2T9R8"/>